<evidence type="ECO:0000256" key="1">
    <source>
        <dbReference type="SAM" id="Phobius"/>
    </source>
</evidence>
<organism evidence="2 3">
    <name type="scientific">Cinchona calisaya</name>
    <dbReference type="NCBI Taxonomy" id="153742"/>
    <lineage>
        <taxon>Eukaryota</taxon>
        <taxon>Viridiplantae</taxon>
        <taxon>Streptophyta</taxon>
        <taxon>Embryophyta</taxon>
        <taxon>Tracheophyta</taxon>
        <taxon>Spermatophyta</taxon>
        <taxon>Magnoliopsida</taxon>
        <taxon>eudicotyledons</taxon>
        <taxon>Gunneridae</taxon>
        <taxon>Pentapetalae</taxon>
        <taxon>asterids</taxon>
        <taxon>lamiids</taxon>
        <taxon>Gentianales</taxon>
        <taxon>Rubiaceae</taxon>
        <taxon>Cinchonoideae</taxon>
        <taxon>Cinchoneae</taxon>
        <taxon>Cinchona</taxon>
    </lineage>
</organism>
<protein>
    <submittedName>
        <fullName evidence="2">Uncharacterized protein</fullName>
    </submittedName>
</protein>
<gene>
    <name evidence="2" type="ORF">ACH5RR_036852</name>
</gene>
<name>A0ABD2Y5Q0_9GENT</name>
<keyword evidence="1" id="KW-1133">Transmembrane helix</keyword>
<sequence>MATITTIAQVVASTAAPEEMPMVARKEMPRVEKGVFWVAILGAIFSILGGGFAELGLVETRELFVGESSDDGKMYLGLSDEGIPFSSQEDCASSFVPPSGPTNLTG</sequence>
<reference evidence="2 3" key="1">
    <citation type="submission" date="2024-11" db="EMBL/GenBank/DDBJ databases">
        <title>A near-complete genome assembly of Cinchona calisaya.</title>
        <authorList>
            <person name="Lian D.C."/>
            <person name="Zhao X.W."/>
            <person name="Wei L."/>
        </authorList>
    </citation>
    <scope>NUCLEOTIDE SEQUENCE [LARGE SCALE GENOMIC DNA]</scope>
    <source>
        <tissue evidence="2">Nenye</tissue>
    </source>
</reference>
<accession>A0ABD2Y5Q0</accession>
<dbReference type="EMBL" id="JBJUIK010000015">
    <property type="protein sequence ID" value="KAL3502403.1"/>
    <property type="molecule type" value="Genomic_DNA"/>
</dbReference>
<keyword evidence="1" id="KW-0472">Membrane</keyword>
<evidence type="ECO:0000313" key="2">
    <source>
        <dbReference type="EMBL" id="KAL3502403.1"/>
    </source>
</evidence>
<dbReference type="AlphaFoldDB" id="A0ABD2Y5Q0"/>
<keyword evidence="1" id="KW-0812">Transmembrane</keyword>
<comment type="caution">
    <text evidence="2">The sequence shown here is derived from an EMBL/GenBank/DDBJ whole genome shotgun (WGS) entry which is preliminary data.</text>
</comment>
<feature type="transmembrane region" description="Helical" evidence="1">
    <location>
        <begin position="35"/>
        <end position="53"/>
    </location>
</feature>
<evidence type="ECO:0000313" key="3">
    <source>
        <dbReference type="Proteomes" id="UP001630127"/>
    </source>
</evidence>
<dbReference type="Proteomes" id="UP001630127">
    <property type="component" value="Unassembled WGS sequence"/>
</dbReference>
<keyword evidence="3" id="KW-1185">Reference proteome</keyword>
<proteinExistence type="predicted"/>